<evidence type="ECO:0000256" key="2">
    <source>
        <dbReference type="ARBA" id="ARBA00022741"/>
    </source>
</evidence>
<evidence type="ECO:0000256" key="1">
    <source>
        <dbReference type="ARBA" id="ARBA00006611"/>
    </source>
</evidence>
<dbReference type="RefSeq" id="WP_112569851.1">
    <property type="nucleotide sequence ID" value="NZ_CP043450.1"/>
</dbReference>
<keyword evidence="3" id="KW-0067">ATP-binding</keyword>
<evidence type="ECO:0000313" key="6">
    <source>
        <dbReference type="Proteomes" id="UP000251402"/>
    </source>
</evidence>
<accession>A0A5C1HVQ2</accession>
<dbReference type="PROSITE" id="PS00662">
    <property type="entry name" value="T2SP_E"/>
    <property type="match status" value="1"/>
</dbReference>
<dbReference type="Pfam" id="PF00437">
    <property type="entry name" value="T2SSE"/>
    <property type="match status" value="1"/>
</dbReference>
<dbReference type="AlphaFoldDB" id="A0A5C1HVQ2"/>
<proteinExistence type="inferred from homology"/>
<evidence type="ECO:0000313" key="5">
    <source>
        <dbReference type="EMBL" id="QEM09151.1"/>
    </source>
</evidence>
<dbReference type="SUPFAM" id="SSF52540">
    <property type="entry name" value="P-loop containing nucleoside triphosphate hydrolases"/>
    <property type="match status" value="1"/>
</dbReference>
<dbReference type="Gene3D" id="3.40.50.300">
    <property type="entry name" value="P-loop containing nucleotide triphosphate hydrolases"/>
    <property type="match status" value="1"/>
</dbReference>
<dbReference type="PANTHER" id="PTHR30258">
    <property type="entry name" value="TYPE II SECRETION SYSTEM PROTEIN GSPE-RELATED"/>
    <property type="match status" value="1"/>
</dbReference>
<gene>
    <name evidence="5" type="ORF">DEO27_003670</name>
</gene>
<dbReference type="InterPro" id="IPR001482">
    <property type="entry name" value="T2SS/T4SS_dom"/>
</dbReference>
<comment type="similarity">
    <text evidence="1">Belongs to the GSP E family.</text>
</comment>
<dbReference type="CDD" id="cd01129">
    <property type="entry name" value="PulE-GspE-like"/>
    <property type="match status" value="1"/>
</dbReference>
<dbReference type="EMBL" id="CP043450">
    <property type="protein sequence ID" value="QEM09151.1"/>
    <property type="molecule type" value="Genomic_DNA"/>
</dbReference>
<name>A0A5C1HVQ2_9SPHI</name>
<organism evidence="5 6">
    <name type="scientific">Mucilaginibacter rubeus</name>
    <dbReference type="NCBI Taxonomy" id="2027860"/>
    <lineage>
        <taxon>Bacteria</taxon>
        <taxon>Pseudomonadati</taxon>
        <taxon>Bacteroidota</taxon>
        <taxon>Sphingobacteriia</taxon>
        <taxon>Sphingobacteriales</taxon>
        <taxon>Sphingobacteriaceae</taxon>
        <taxon>Mucilaginibacter</taxon>
    </lineage>
</organism>
<dbReference type="GO" id="GO:0005524">
    <property type="term" value="F:ATP binding"/>
    <property type="evidence" value="ECO:0007669"/>
    <property type="project" value="UniProtKB-KW"/>
</dbReference>
<dbReference type="KEGG" id="mrub:DEO27_003670"/>
<dbReference type="InterPro" id="IPR027417">
    <property type="entry name" value="P-loop_NTPase"/>
</dbReference>
<evidence type="ECO:0000259" key="4">
    <source>
        <dbReference type="PROSITE" id="PS00662"/>
    </source>
</evidence>
<feature type="domain" description="Bacterial type II secretion system protein E" evidence="4">
    <location>
        <begin position="297"/>
        <end position="311"/>
    </location>
</feature>
<dbReference type="Gene3D" id="3.30.450.90">
    <property type="match status" value="1"/>
</dbReference>
<dbReference type="Proteomes" id="UP000251402">
    <property type="component" value="Chromosome"/>
</dbReference>
<dbReference type="GO" id="GO:0005886">
    <property type="term" value="C:plasma membrane"/>
    <property type="evidence" value="ECO:0007669"/>
    <property type="project" value="TreeGrafter"/>
</dbReference>
<sequence>MEREEIFLLTENLHLLSKEQAWHYRVLPERGTELLMELYCEAGVDEGSLAAELEVLLGKEILLKPVPVTTVARLLSKYYLRENAAEGTAQLQMSRHADDFLENLISEAKSLKSSDIHIEKYEHKCRVRIRIDGNMVERYLLKNEDYPALINKIKIYANLDIAEKRLPQDGRINFKSGDQQFDIRVSVLPTLYGEKAVLRLLNNDATDIDLNSLGFSDTDLENYLQGVKSPNGILLISGPTGSGKTTTLYATLKLLNKETRNILTIEDPVEYTLEGINQVQLKESIGLGFAAALRTFLRQDPDVIMVGEIRDPETANMAIRAALTGHLVLSTIHTNSAWGTVSRLIDMGIPSFLVANTLSTTVAQRLIRLLCPHCKTLHDFDNSLYPRQYRPSRDLAYHYKPHGCEQCYYTGYKGRKAIYEVIPIDLDLAEEIKKGNANIHSLLAGRGIHTLAENAFNIFSEGLTSIDEIYPLLFNY</sequence>
<dbReference type="SMART" id="SM00382">
    <property type="entry name" value="AAA"/>
    <property type="match status" value="1"/>
</dbReference>
<dbReference type="GO" id="GO:0016887">
    <property type="term" value="F:ATP hydrolysis activity"/>
    <property type="evidence" value="ECO:0007669"/>
    <property type="project" value="TreeGrafter"/>
</dbReference>
<dbReference type="OrthoDB" id="9808272at2"/>
<keyword evidence="2" id="KW-0547">Nucleotide-binding</keyword>
<reference evidence="5" key="1">
    <citation type="submission" date="2019-08" db="EMBL/GenBank/DDBJ databases">
        <title>Comparative genome analysis confer to the adaptation heavy metal polluted environment.</title>
        <authorList>
            <person name="Li Y."/>
        </authorList>
    </citation>
    <scope>NUCLEOTIDE SEQUENCE [LARGE SCALE GENOMIC DNA]</scope>
    <source>
        <strain evidence="5">P1</strain>
    </source>
</reference>
<dbReference type="InterPro" id="IPR003593">
    <property type="entry name" value="AAA+_ATPase"/>
</dbReference>
<evidence type="ECO:0000256" key="3">
    <source>
        <dbReference type="ARBA" id="ARBA00022840"/>
    </source>
</evidence>
<protein>
    <submittedName>
        <fullName evidence="5">Type II/IV secretion system protein</fullName>
    </submittedName>
</protein>
<keyword evidence="6" id="KW-1185">Reference proteome</keyword>
<dbReference type="PANTHER" id="PTHR30258:SF1">
    <property type="entry name" value="PROTEIN TRANSPORT PROTEIN HOFB HOMOLOG"/>
    <property type="match status" value="1"/>
</dbReference>